<sequence>MLMEHRTLSAADISALQQNMIEHIIRLDEEEKNLRKDSAVRRANQNIKFAAFREQRLPQIYRETIAAQESHHITDLIREHVADTALTGTAPHTVPDDIHHAVLVYASEFGDVLRMATAPWEQPDWEIAQGA</sequence>
<evidence type="ECO:0000313" key="2">
    <source>
        <dbReference type="Proteomes" id="UP001197378"/>
    </source>
</evidence>
<dbReference type="AlphaFoldDB" id="A0AAE2YM71"/>
<organism evidence="1 2">
    <name type="scientific">Igneacidithiobacillus copahuensis</name>
    <dbReference type="NCBI Taxonomy" id="2724909"/>
    <lineage>
        <taxon>Bacteria</taxon>
        <taxon>Pseudomonadati</taxon>
        <taxon>Pseudomonadota</taxon>
        <taxon>Acidithiobacillia</taxon>
        <taxon>Acidithiobacillales</taxon>
        <taxon>Acidithiobacillaceae</taxon>
        <taxon>Igneacidithiobacillus</taxon>
    </lineage>
</organism>
<comment type="caution">
    <text evidence="1">The sequence shown here is derived from an EMBL/GenBank/DDBJ whole genome shotgun (WGS) entry which is preliminary data.</text>
</comment>
<feature type="non-terminal residue" evidence="1">
    <location>
        <position position="131"/>
    </location>
</feature>
<proteinExistence type="predicted"/>
<gene>
    <name evidence="1" type="ORF">HFQ13_00070</name>
</gene>
<keyword evidence="2" id="KW-1185">Reference proteome</keyword>
<name>A0AAE2YM71_9PROT</name>
<protein>
    <submittedName>
        <fullName evidence="1">Uncharacterized protein</fullName>
    </submittedName>
</protein>
<accession>A0AAE2YM71</accession>
<reference evidence="1" key="1">
    <citation type="journal article" date="2021" name="ISME J.">
        <title>Genomic evolution of the class Acidithiobacillia: deep-branching Proteobacteria living in extreme acidic conditions.</title>
        <authorList>
            <person name="Moya-Beltran A."/>
            <person name="Beard S."/>
            <person name="Rojas-Villalobos C."/>
            <person name="Issotta F."/>
            <person name="Gallardo Y."/>
            <person name="Ulloa R."/>
            <person name="Giaveno A."/>
            <person name="Degli Esposti M."/>
            <person name="Johnson D.B."/>
            <person name="Quatrini R."/>
        </authorList>
    </citation>
    <scope>NUCLEOTIDE SEQUENCE</scope>
    <source>
        <strain evidence="1">VAN18-1</strain>
    </source>
</reference>
<dbReference type="Proteomes" id="UP001197378">
    <property type="component" value="Unassembled WGS sequence"/>
</dbReference>
<evidence type="ECO:0000313" key="1">
    <source>
        <dbReference type="EMBL" id="MBU2786625.1"/>
    </source>
</evidence>
<dbReference type="EMBL" id="JAAXYO010000009">
    <property type="protein sequence ID" value="MBU2786625.1"/>
    <property type="molecule type" value="Genomic_DNA"/>
</dbReference>